<dbReference type="Proteomes" id="UP001501757">
    <property type="component" value="Unassembled WGS sequence"/>
</dbReference>
<name>A0ABN0X7A5_9ALTE</name>
<feature type="transmembrane region" description="Helical" evidence="1">
    <location>
        <begin position="109"/>
        <end position="127"/>
    </location>
</feature>
<feature type="transmembrane region" description="Helical" evidence="1">
    <location>
        <begin position="156"/>
        <end position="174"/>
    </location>
</feature>
<feature type="transmembrane region" description="Helical" evidence="1">
    <location>
        <begin position="53"/>
        <end position="72"/>
    </location>
</feature>
<evidence type="ECO:0008006" key="4">
    <source>
        <dbReference type="Google" id="ProtNLM"/>
    </source>
</evidence>
<reference evidence="2 3" key="1">
    <citation type="journal article" date="2019" name="Int. J. Syst. Evol. Microbiol.">
        <title>The Global Catalogue of Microorganisms (GCM) 10K type strain sequencing project: providing services to taxonomists for standard genome sequencing and annotation.</title>
        <authorList>
            <consortium name="The Broad Institute Genomics Platform"/>
            <consortium name="The Broad Institute Genome Sequencing Center for Infectious Disease"/>
            <person name="Wu L."/>
            <person name="Ma J."/>
        </authorList>
    </citation>
    <scope>NUCLEOTIDE SEQUENCE [LARGE SCALE GENOMIC DNA]</scope>
    <source>
        <strain evidence="2 3">JCM 13378</strain>
    </source>
</reference>
<organism evidence="2 3">
    <name type="scientific">Bowmanella denitrificans</name>
    <dbReference type="NCBI Taxonomy" id="366582"/>
    <lineage>
        <taxon>Bacteria</taxon>
        <taxon>Pseudomonadati</taxon>
        <taxon>Pseudomonadota</taxon>
        <taxon>Gammaproteobacteria</taxon>
        <taxon>Alteromonadales</taxon>
        <taxon>Alteromonadaceae</taxon>
        <taxon>Bowmanella</taxon>
    </lineage>
</organism>
<keyword evidence="1" id="KW-0812">Transmembrane</keyword>
<dbReference type="EMBL" id="BAAAEI010000011">
    <property type="protein sequence ID" value="GAA0356977.1"/>
    <property type="molecule type" value="Genomic_DNA"/>
</dbReference>
<evidence type="ECO:0000256" key="1">
    <source>
        <dbReference type="SAM" id="Phobius"/>
    </source>
</evidence>
<evidence type="ECO:0000313" key="2">
    <source>
        <dbReference type="EMBL" id="GAA0356977.1"/>
    </source>
</evidence>
<keyword evidence="3" id="KW-1185">Reference proteome</keyword>
<proteinExistence type="predicted"/>
<feature type="transmembrane region" description="Helical" evidence="1">
    <location>
        <begin position="84"/>
        <end position="103"/>
    </location>
</feature>
<accession>A0ABN0X7A5</accession>
<comment type="caution">
    <text evidence="2">The sequence shown here is derived from an EMBL/GenBank/DDBJ whole genome shotgun (WGS) entry which is preliminary data.</text>
</comment>
<keyword evidence="1" id="KW-0472">Membrane</keyword>
<keyword evidence="1" id="KW-1133">Transmembrane helix</keyword>
<gene>
    <name evidence="2" type="ORF">GCM10009092_21510</name>
</gene>
<feature type="transmembrane region" description="Helical" evidence="1">
    <location>
        <begin position="20"/>
        <end position="41"/>
    </location>
</feature>
<sequence length="185" mass="20552">MRQLSMPKSLHEVFGQQQTLAEITIVLLFSLLGTCCIYYQYALSATPVSPWKLLLGLLIIADILAGFVANFSRGTNNYYAVRPTSRLVFIAIHLHLPLVAWLLQADIGAATLIWLVTILFALSVNALHRSSLQLFVAGALAGIGVLLVLLLNLPLWFTLVALFFMLKVMFSFAVDHYPHSVREQP</sequence>
<evidence type="ECO:0000313" key="3">
    <source>
        <dbReference type="Proteomes" id="UP001501757"/>
    </source>
</evidence>
<feature type="transmembrane region" description="Helical" evidence="1">
    <location>
        <begin position="134"/>
        <end position="150"/>
    </location>
</feature>
<dbReference type="RefSeq" id="WP_343844844.1">
    <property type="nucleotide sequence ID" value="NZ_BAAAEI010000011.1"/>
</dbReference>
<protein>
    <recommendedName>
        <fullName evidence="4">DUF308 domain-containing protein</fullName>
    </recommendedName>
</protein>